<feature type="domain" description="PBP" evidence="4">
    <location>
        <begin position="37"/>
        <end position="272"/>
    </location>
</feature>
<proteinExistence type="predicted"/>
<feature type="chain" id="PRO_5007414751" evidence="3">
    <location>
        <begin position="23"/>
        <end position="358"/>
    </location>
</feature>
<dbReference type="EMBL" id="DF970194">
    <property type="protein sequence ID" value="GAP66187.1"/>
    <property type="molecule type" value="Genomic_DNA"/>
</dbReference>
<gene>
    <name evidence="5" type="ORF">MBSD_1755</name>
    <name evidence="6" type="ORF">MBSD_n1490</name>
</gene>
<accession>A0A0K8QP45</accession>
<dbReference type="RefSeq" id="WP_062536642.1">
    <property type="nucleotide sequence ID" value="NZ_DF970194.1"/>
</dbReference>
<protein>
    <submittedName>
        <fullName evidence="5">Peptidoglycan-binding protein</fullName>
    </submittedName>
    <submittedName>
        <fullName evidence="6">Phosphate ABC transporter periplasmic protein</fullName>
    </submittedName>
</protein>
<organism evidence="6">
    <name type="scientific">Mizugakiibacter sediminis</name>
    <dbReference type="NCBI Taxonomy" id="1475481"/>
    <lineage>
        <taxon>Bacteria</taxon>
        <taxon>Pseudomonadati</taxon>
        <taxon>Pseudomonadota</taxon>
        <taxon>Gammaproteobacteria</taxon>
        <taxon>Lysobacterales</taxon>
        <taxon>Rhodanobacteraceae</taxon>
        <taxon>Mizugakiibacter</taxon>
    </lineage>
</organism>
<dbReference type="AlphaFoldDB" id="A0A0K8QP45"/>
<name>A0A0K8QP45_9GAMM</name>
<dbReference type="InterPro" id="IPR050811">
    <property type="entry name" value="Phosphate_ABC_transporter"/>
</dbReference>
<evidence type="ECO:0000313" key="6">
    <source>
        <dbReference type="EMBL" id="GAP66187.1"/>
    </source>
</evidence>
<evidence type="ECO:0000256" key="1">
    <source>
        <dbReference type="ARBA" id="ARBA00022729"/>
    </source>
</evidence>
<dbReference type="OrthoDB" id="9790048at2"/>
<feature type="region of interest" description="Disordered" evidence="2">
    <location>
        <begin position="316"/>
        <end position="358"/>
    </location>
</feature>
<keyword evidence="7" id="KW-1185">Reference proteome</keyword>
<evidence type="ECO:0000256" key="3">
    <source>
        <dbReference type="SAM" id="SignalP"/>
    </source>
</evidence>
<reference evidence="6" key="2">
    <citation type="submission" date="2015-08" db="EMBL/GenBank/DDBJ databases">
        <title>Complete DNA Sequence of Pseudomonas syringae pv. actinidiae, the Causal Agent of Kiwifruit Canker Disease.</title>
        <authorList>
            <person name="Rikkerink E.H.A."/>
            <person name="Fineran P.C."/>
        </authorList>
    </citation>
    <scope>NUCLEOTIDE SEQUENCE</scope>
    <source>
        <strain evidence="6">SkMP5</strain>
    </source>
</reference>
<dbReference type="InterPro" id="IPR024370">
    <property type="entry name" value="PBP_domain"/>
</dbReference>
<dbReference type="Proteomes" id="UP000253740">
    <property type="component" value="Unassembled WGS sequence"/>
</dbReference>
<dbReference type="Pfam" id="PF12849">
    <property type="entry name" value="PBP_like_2"/>
    <property type="match status" value="1"/>
</dbReference>
<reference evidence="5" key="1">
    <citation type="submission" date="2015-03" db="EMBL/GenBank/DDBJ databases">
        <title>Draft genome sequence of Mizugakiibacter sediminis skMP5.</title>
        <authorList>
            <person name="Watanabe T."/>
            <person name="Kojima H."/>
            <person name="Fukui M."/>
        </authorList>
    </citation>
    <scope>NUCLEOTIDE SEQUENCE</scope>
    <source>
        <strain evidence="5">SkMP5</strain>
    </source>
</reference>
<dbReference type="HOGENOM" id="CLU_679225_0_0_6"/>
<dbReference type="Gene3D" id="3.40.190.10">
    <property type="entry name" value="Periplasmic binding protein-like II"/>
    <property type="match status" value="2"/>
</dbReference>
<feature type="compositionally biased region" description="Basic and acidic residues" evidence="2">
    <location>
        <begin position="339"/>
        <end position="358"/>
    </location>
</feature>
<keyword evidence="1 3" id="KW-0732">Signal</keyword>
<dbReference type="PANTHER" id="PTHR30570">
    <property type="entry name" value="PERIPLASMIC PHOSPHATE BINDING COMPONENT OF PHOSPHATE ABC TRANSPORTER"/>
    <property type="match status" value="1"/>
</dbReference>
<evidence type="ECO:0000313" key="5">
    <source>
        <dbReference type="EMBL" id="GAN45210.1"/>
    </source>
</evidence>
<sequence>MAKTVLTMLLAALVAASGAAVAGKRGSKPAAAPAKAAAGADRTPLTWRGDTVTSRGIADEVARAWQASGHGPIKVVAFNTISGIDAVASGEADLAGSARPADPGRSEESGLSFTPVAWDGVVMVTNARNPVDGISLKQLHDIYFGRITNWKQLGGRDAPINLYSVASPLDGIEYSLRVLLFKRGDQPVAAPRLYMNTAKLEEAVTLDPNGLGATMLSSAHANDKLRMIPIEGVRPTPSAVADGSYPLYTPLYVVTRDGGPHAAAARAFVEFLQGEHAGTILREHGLLPYADGLALADKRDDHLAWVDARVRGVTPMNGPLAAPRATYSAQSSIAPTSERTAEARQRAAKSREKDKDGN</sequence>
<dbReference type="STRING" id="1475481.GCA_000953855_01519"/>
<feature type="compositionally biased region" description="Polar residues" evidence="2">
    <location>
        <begin position="327"/>
        <end position="338"/>
    </location>
</feature>
<dbReference type="EMBL" id="DF952379">
    <property type="protein sequence ID" value="GAN45210.1"/>
    <property type="molecule type" value="Genomic_DNA"/>
</dbReference>
<evidence type="ECO:0000256" key="2">
    <source>
        <dbReference type="SAM" id="MobiDB-lite"/>
    </source>
</evidence>
<evidence type="ECO:0000259" key="4">
    <source>
        <dbReference type="Pfam" id="PF12849"/>
    </source>
</evidence>
<feature type="signal peptide" evidence="3">
    <location>
        <begin position="1"/>
        <end position="22"/>
    </location>
</feature>
<evidence type="ECO:0000313" key="7">
    <source>
        <dbReference type="Proteomes" id="UP000253740"/>
    </source>
</evidence>
<dbReference type="SUPFAM" id="SSF53850">
    <property type="entry name" value="Periplasmic binding protein-like II"/>
    <property type="match status" value="1"/>
</dbReference>
<dbReference type="PANTHER" id="PTHR30570:SF1">
    <property type="entry name" value="PHOSPHATE-BINDING PROTEIN PSTS"/>
    <property type="match status" value="1"/>
</dbReference>